<name>A0AA39JZ25_9AGAR</name>
<evidence type="ECO:0000313" key="2">
    <source>
        <dbReference type="EMBL" id="KAK0449233.1"/>
    </source>
</evidence>
<evidence type="ECO:0000313" key="3">
    <source>
        <dbReference type="Proteomes" id="UP001175226"/>
    </source>
</evidence>
<dbReference type="Proteomes" id="UP001175226">
    <property type="component" value="Unassembled WGS sequence"/>
</dbReference>
<accession>A0AA39JZ25</accession>
<comment type="caution">
    <text evidence="2">The sequence shown here is derived from an EMBL/GenBank/DDBJ whole genome shotgun (WGS) entry which is preliminary data.</text>
</comment>
<feature type="compositionally biased region" description="Basic and acidic residues" evidence="1">
    <location>
        <begin position="28"/>
        <end position="41"/>
    </location>
</feature>
<feature type="compositionally biased region" description="Polar residues" evidence="1">
    <location>
        <begin position="17"/>
        <end position="27"/>
    </location>
</feature>
<keyword evidence="3" id="KW-1185">Reference proteome</keyword>
<organism evidence="2 3">
    <name type="scientific">Armillaria borealis</name>
    <dbReference type="NCBI Taxonomy" id="47425"/>
    <lineage>
        <taxon>Eukaryota</taxon>
        <taxon>Fungi</taxon>
        <taxon>Dikarya</taxon>
        <taxon>Basidiomycota</taxon>
        <taxon>Agaricomycotina</taxon>
        <taxon>Agaricomycetes</taxon>
        <taxon>Agaricomycetidae</taxon>
        <taxon>Agaricales</taxon>
        <taxon>Marasmiineae</taxon>
        <taxon>Physalacriaceae</taxon>
        <taxon>Armillaria</taxon>
    </lineage>
</organism>
<sequence>MPHIAISVNGIGPPERLQTNRSDCGSNQDDRVDGRIDEESNDSKAYGRRWVALCTGEEVAGTRIGTEGGMVIGHHASTTTVNDTATLECRVHLKILHAVDGDATPNHSWYSTRGNPSPFPPMIIPSNRNYGPPTLRALLWVESADVRPSIVRIPFIFPPIAVVGTNPIFVFGGTGLHPHPPMCSVQAQVRDTGRRKLLITIANRLDWELQHQMEDWWCWGVGSNEESEYGCGGEAIPSHSVVLVPRL</sequence>
<proteinExistence type="predicted"/>
<gene>
    <name evidence="2" type="ORF">EV421DRAFT_2016502</name>
</gene>
<protein>
    <submittedName>
        <fullName evidence="2">Uncharacterized protein</fullName>
    </submittedName>
</protein>
<dbReference type="AlphaFoldDB" id="A0AA39JZ25"/>
<feature type="region of interest" description="Disordered" evidence="1">
    <location>
        <begin position="1"/>
        <end position="41"/>
    </location>
</feature>
<dbReference type="EMBL" id="JAUEPT010000008">
    <property type="protein sequence ID" value="KAK0449233.1"/>
    <property type="molecule type" value="Genomic_DNA"/>
</dbReference>
<evidence type="ECO:0000256" key="1">
    <source>
        <dbReference type="SAM" id="MobiDB-lite"/>
    </source>
</evidence>
<reference evidence="2" key="1">
    <citation type="submission" date="2023-06" db="EMBL/GenBank/DDBJ databases">
        <authorList>
            <consortium name="Lawrence Berkeley National Laboratory"/>
            <person name="Ahrendt S."/>
            <person name="Sahu N."/>
            <person name="Indic B."/>
            <person name="Wong-Bajracharya J."/>
            <person name="Merenyi Z."/>
            <person name="Ke H.-M."/>
            <person name="Monk M."/>
            <person name="Kocsube S."/>
            <person name="Drula E."/>
            <person name="Lipzen A."/>
            <person name="Balint B."/>
            <person name="Henrissat B."/>
            <person name="Andreopoulos B."/>
            <person name="Martin F.M."/>
            <person name="Harder C.B."/>
            <person name="Rigling D."/>
            <person name="Ford K.L."/>
            <person name="Foster G.D."/>
            <person name="Pangilinan J."/>
            <person name="Papanicolaou A."/>
            <person name="Barry K."/>
            <person name="LaButti K."/>
            <person name="Viragh M."/>
            <person name="Koriabine M."/>
            <person name="Yan M."/>
            <person name="Riley R."/>
            <person name="Champramary S."/>
            <person name="Plett K.L."/>
            <person name="Tsai I.J."/>
            <person name="Slot J."/>
            <person name="Sipos G."/>
            <person name="Plett J."/>
            <person name="Nagy L.G."/>
            <person name="Grigoriev I.V."/>
        </authorList>
    </citation>
    <scope>NUCLEOTIDE SEQUENCE</scope>
    <source>
        <strain evidence="2">FPL87.14</strain>
    </source>
</reference>